<dbReference type="PROSITE" id="PS50943">
    <property type="entry name" value="HTH_CROC1"/>
    <property type="match status" value="1"/>
</dbReference>
<protein>
    <submittedName>
        <fullName evidence="3">Helix-turn-helix transcriptional regulator</fullName>
    </submittedName>
</protein>
<dbReference type="GO" id="GO:0005829">
    <property type="term" value="C:cytosol"/>
    <property type="evidence" value="ECO:0007669"/>
    <property type="project" value="TreeGrafter"/>
</dbReference>
<evidence type="ECO:0000313" key="3">
    <source>
        <dbReference type="EMBL" id="NMP25991.1"/>
    </source>
</evidence>
<accession>A0A848MFP5</accession>
<dbReference type="InterPro" id="IPR014710">
    <property type="entry name" value="RmlC-like_jellyroll"/>
</dbReference>
<dbReference type="CDD" id="cd00093">
    <property type="entry name" value="HTH_XRE"/>
    <property type="match status" value="1"/>
</dbReference>
<keyword evidence="1" id="KW-0238">DNA-binding</keyword>
<dbReference type="CDD" id="cd02209">
    <property type="entry name" value="cupin_XRE_C"/>
    <property type="match status" value="1"/>
</dbReference>
<dbReference type="SUPFAM" id="SSF51182">
    <property type="entry name" value="RmlC-like cupins"/>
    <property type="match status" value="1"/>
</dbReference>
<gene>
    <name evidence="3" type="ORF">GW590_03770</name>
</gene>
<dbReference type="PANTHER" id="PTHR46797:SF10">
    <property type="entry name" value="BLR1115 PROTEIN"/>
    <property type="match status" value="1"/>
</dbReference>
<dbReference type="InterPro" id="IPR011051">
    <property type="entry name" value="RmlC_Cupin_sf"/>
</dbReference>
<dbReference type="Gene3D" id="2.60.120.10">
    <property type="entry name" value="Jelly Rolls"/>
    <property type="match status" value="1"/>
</dbReference>
<dbReference type="GO" id="GO:0003700">
    <property type="term" value="F:DNA-binding transcription factor activity"/>
    <property type="evidence" value="ECO:0007669"/>
    <property type="project" value="TreeGrafter"/>
</dbReference>
<dbReference type="Pfam" id="PF07883">
    <property type="entry name" value="Cupin_2"/>
    <property type="match status" value="1"/>
</dbReference>
<dbReference type="InterPro" id="IPR010982">
    <property type="entry name" value="Lambda_DNA-bd_dom_sf"/>
</dbReference>
<evidence type="ECO:0000259" key="2">
    <source>
        <dbReference type="PROSITE" id="PS50943"/>
    </source>
</evidence>
<reference evidence="3 4" key="1">
    <citation type="submission" date="2020-01" db="EMBL/GenBank/DDBJ databases">
        <authorList>
            <person name="Lee S.D."/>
        </authorList>
    </citation>
    <scope>NUCLEOTIDE SEQUENCE [LARGE SCALE GENOMIC DNA]</scope>
    <source>
        <strain evidence="3 4">SAP-1</strain>
    </source>
</reference>
<proteinExistence type="predicted"/>
<name>A0A848MFP5_9GAMM</name>
<dbReference type="GO" id="GO:0003677">
    <property type="term" value="F:DNA binding"/>
    <property type="evidence" value="ECO:0007669"/>
    <property type="project" value="UniProtKB-KW"/>
</dbReference>
<dbReference type="PANTHER" id="PTHR46797">
    <property type="entry name" value="HTH-TYPE TRANSCRIPTIONAL REGULATOR"/>
    <property type="match status" value="1"/>
</dbReference>
<dbReference type="Pfam" id="PF01381">
    <property type="entry name" value="HTH_3"/>
    <property type="match status" value="1"/>
</dbReference>
<dbReference type="SUPFAM" id="SSF47413">
    <property type="entry name" value="lambda repressor-like DNA-binding domains"/>
    <property type="match status" value="1"/>
</dbReference>
<comment type="caution">
    <text evidence="3">The sequence shown here is derived from an EMBL/GenBank/DDBJ whole genome shotgun (WGS) entry which is preliminary data.</text>
</comment>
<feature type="domain" description="HTH cro/C1-type" evidence="2">
    <location>
        <begin position="11"/>
        <end position="65"/>
    </location>
</feature>
<dbReference type="InterPro" id="IPR050807">
    <property type="entry name" value="TransReg_Diox_bact_type"/>
</dbReference>
<sequence>MSIDEIIAQRLWQLRKSKGLSLEQLAELSAVSKAMISKIERQESSPSATLLGKLAAGLGVSVTQLLSETQPAAKNLWRREEQNSWQDPDIGYLRRQVMPPEPLNGLEMVEITLPPKARVSYPSWGHASYQQQLWLQEGELSVDYGESRYALNAGDALRFGVDVAVTYANTGNVPCRYLLVIHHPQGVLYAQDQPDKRQ</sequence>
<dbReference type="Gene3D" id="1.10.260.40">
    <property type="entry name" value="lambda repressor-like DNA-binding domains"/>
    <property type="match status" value="1"/>
</dbReference>
<dbReference type="Proteomes" id="UP000585363">
    <property type="component" value="Unassembled WGS sequence"/>
</dbReference>
<dbReference type="RefSeq" id="WP_169401700.1">
    <property type="nucleotide sequence ID" value="NZ_JAADJU010000002.1"/>
</dbReference>
<dbReference type="InterPro" id="IPR001387">
    <property type="entry name" value="Cro/C1-type_HTH"/>
</dbReference>
<evidence type="ECO:0000256" key="1">
    <source>
        <dbReference type="ARBA" id="ARBA00023125"/>
    </source>
</evidence>
<keyword evidence="4" id="KW-1185">Reference proteome</keyword>
<dbReference type="AlphaFoldDB" id="A0A848MFP5"/>
<dbReference type="EMBL" id="JAADJU010000002">
    <property type="protein sequence ID" value="NMP25991.1"/>
    <property type="molecule type" value="Genomic_DNA"/>
</dbReference>
<reference evidence="3 4" key="2">
    <citation type="submission" date="2020-06" db="EMBL/GenBank/DDBJ databases">
        <title>Polyphasic characterization of a Rahnella strain isolated from tree sap.</title>
        <authorList>
            <person name="Kim I.S."/>
        </authorList>
    </citation>
    <scope>NUCLEOTIDE SEQUENCE [LARGE SCALE GENOMIC DNA]</scope>
    <source>
        <strain evidence="3 4">SAP-1</strain>
    </source>
</reference>
<evidence type="ECO:0000313" key="4">
    <source>
        <dbReference type="Proteomes" id="UP000585363"/>
    </source>
</evidence>
<organism evidence="3 4">
    <name type="scientific">Rouxiella aceris</name>
    <dbReference type="NCBI Taxonomy" id="2703884"/>
    <lineage>
        <taxon>Bacteria</taxon>
        <taxon>Pseudomonadati</taxon>
        <taxon>Pseudomonadota</taxon>
        <taxon>Gammaproteobacteria</taxon>
        <taxon>Enterobacterales</taxon>
        <taxon>Yersiniaceae</taxon>
        <taxon>Rouxiella</taxon>
    </lineage>
</organism>
<dbReference type="SMART" id="SM00530">
    <property type="entry name" value="HTH_XRE"/>
    <property type="match status" value="1"/>
</dbReference>
<dbReference type="InterPro" id="IPR013096">
    <property type="entry name" value="Cupin_2"/>
</dbReference>